<dbReference type="Proteomes" id="UP000696280">
    <property type="component" value="Unassembled WGS sequence"/>
</dbReference>
<evidence type="ECO:0000313" key="2">
    <source>
        <dbReference type="EMBL" id="CAG8959365.1"/>
    </source>
</evidence>
<feature type="region of interest" description="Disordered" evidence="1">
    <location>
        <begin position="1"/>
        <end position="49"/>
    </location>
</feature>
<proteinExistence type="predicted"/>
<organism evidence="2 3">
    <name type="scientific">Hymenoscyphus fraxineus</name>
    <dbReference type="NCBI Taxonomy" id="746836"/>
    <lineage>
        <taxon>Eukaryota</taxon>
        <taxon>Fungi</taxon>
        <taxon>Dikarya</taxon>
        <taxon>Ascomycota</taxon>
        <taxon>Pezizomycotina</taxon>
        <taxon>Leotiomycetes</taxon>
        <taxon>Helotiales</taxon>
        <taxon>Helotiaceae</taxon>
        <taxon>Hymenoscyphus</taxon>
    </lineage>
</organism>
<protein>
    <submittedName>
        <fullName evidence="2">Uncharacterized protein</fullName>
    </submittedName>
</protein>
<feature type="region of interest" description="Disordered" evidence="1">
    <location>
        <begin position="66"/>
        <end position="99"/>
    </location>
</feature>
<dbReference type="EMBL" id="CAJVRL010000092">
    <property type="protein sequence ID" value="CAG8959365.1"/>
    <property type="molecule type" value="Genomic_DNA"/>
</dbReference>
<sequence>MPSKSTRKGSTSSTLSSSSHRPNLIRASATAPSLATSNASRKDLSSLQSSRATALLTRVASYSLGQYEQRGSRSSSVSSSPDQSPVGMGGRKEPFEMVGSSNYYSFPSFEESQEYHHQERRP</sequence>
<reference evidence="2" key="1">
    <citation type="submission" date="2021-07" db="EMBL/GenBank/DDBJ databases">
        <authorList>
            <person name="Durling M."/>
        </authorList>
    </citation>
    <scope>NUCLEOTIDE SEQUENCE</scope>
</reference>
<keyword evidence="3" id="KW-1185">Reference proteome</keyword>
<name>A0A9N9L346_9HELO</name>
<feature type="compositionally biased region" description="Low complexity" evidence="1">
    <location>
        <begin position="1"/>
        <end position="19"/>
    </location>
</feature>
<evidence type="ECO:0000256" key="1">
    <source>
        <dbReference type="SAM" id="MobiDB-lite"/>
    </source>
</evidence>
<feature type="compositionally biased region" description="Polar residues" evidence="1">
    <location>
        <begin position="30"/>
        <end position="49"/>
    </location>
</feature>
<gene>
    <name evidence="2" type="ORF">HYFRA_00001263</name>
</gene>
<comment type="caution">
    <text evidence="2">The sequence shown here is derived from an EMBL/GenBank/DDBJ whole genome shotgun (WGS) entry which is preliminary data.</text>
</comment>
<accession>A0A9N9L346</accession>
<evidence type="ECO:0000313" key="3">
    <source>
        <dbReference type="Proteomes" id="UP000696280"/>
    </source>
</evidence>
<dbReference type="OrthoDB" id="3437826at2759"/>
<dbReference type="AlphaFoldDB" id="A0A9N9L346"/>
<feature type="compositionally biased region" description="Low complexity" evidence="1">
    <location>
        <begin position="72"/>
        <end position="86"/>
    </location>
</feature>